<dbReference type="EC" id="2.7.11.1" evidence="3"/>
<dbReference type="InterPro" id="IPR008271">
    <property type="entry name" value="Ser/Thr_kinase_AS"/>
</dbReference>
<dbReference type="AlphaFoldDB" id="A0A5E4BTL3"/>
<dbReference type="FunFam" id="1.10.510.10:FF:000037">
    <property type="entry name" value="Serine/threonine-protein kinase tousled-like 2"/>
    <property type="match status" value="1"/>
</dbReference>
<feature type="region of interest" description="Disordered" evidence="14">
    <location>
        <begin position="155"/>
        <end position="325"/>
    </location>
</feature>
<organism evidence="16 17">
    <name type="scientific">Marmota monax</name>
    <name type="common">Woodchuck</name>
    <dbReference type="NCBI Taxonomy" id="9995"/>
    <lineage>
        <taxon>Eukaryota</taxon>
        <taxon>Metazoa</taxon>
        <taxon>Chordata</taxon>
        <taxon>Craniata</taxon>
        <taxon>Vertebrata</taxon>
        <taxon>Euteleostomi</taxon>
        <taxon>Mammalia</taxon>
        <taxon>Eutheria</taxon>
        <taxon>Euarchontoglires</taxon>
        <taxon>Glires</taxon>
        <taxon>Rodentia</taxon>
        <taxon>Sciuromorpha</taxon>
        <taxon>Sciuridae</taxon>
        <taxon>Xerinae</taxon>
        <taxon>Marmotini</taxon>
        <taxon>Marmota</taxon>
    </lineage>
</organism>
<keyword evidence="10" id="KW-0539">Nucleus</keyword>
<evidence type="ECO:0000256" key="7">
    <source>
        <dbReference type="ARBA" id="ARBA00022777"/>
    </source>
</evidence>
<evidence type="ECO:0000259" key="15">
    <source>
        <dbReference type="PROSITE" id="PS50011"/>
    </source>
</evidence>
<evidence type="ECO:0000256" key="8">
    <source>
        <dbReference type="ARBA" id="ARBA00022840"/>
    </source>
</evidence>
<dbReference type="InterPro" id="IPR011009">
    <property type="entry name" value="Kinase-like_dom_sf"/>
</dbReference>
<feature type="region of interest" description="Disordered" evidence="14">
    <location>
        <begin position="593"/>
        <end position="622"/>
    </location>
</feature>
<dbReference type="Pfam" id="PF00069">
    <property type="entry name" value="Pkinase"/>
    <property type="match status" value="1"/>
</dbReference>
<accession>A0A5E4BTL3</accession>
<keyword evidence="17" id="KW-1185">Reference proteome</keyword>
<keyword evidence="6" id="KW-0547">Nucleotide-binding</keyword>
<feature type="region of interest" description="Disordered" evidence="14">
    <location>
        <begin position="756"/>
        <end position="783"/>
    </location>
</feature>
<evidence type="ECO:0000256" key="9">
    <source>
        <dbReference type="ARBA" id="ARBA00023054"/>
    </source>
</evidence>
<feature type="compositionally biased region" description="Basic and acidic residues" evidence="14">
    <location>
        <begin position="460"/>
        <end position="475"/>
    </location>
</feature>
<feature type="compositionally biased region" description="Polar residues" evidence="14">
    <location>
        <begin position="443"/>
        <end position="458"/>
    </location>
</feature>
<evidence type="ECO:0000256" key="14">
    <source>
        <dbReference type="SAM" id="MobiDB-lite"/>
    </source>
</evidence>
<dbReference type="PANTHER" id="PTHR22974:SF20">
    <property type="entry name" value="SERINE_THREONINE-PROTEIN KINASE TOUSLED-LIKE 2"/>
    <property type="match status" value="1"/>
</dbReference>
<feature type="compositionally biased region" description="Pro residues" evidence="14">
    <location>
        <begin position="271"/>
        <end position="280"/>
    </location>
</feature>
<comment type="catalytic activity">
    <reaction evidence="11">
        <text>L-threonyl-[protein] + ATP = O-phospho-L-threonyl-[protein] + ADP + H(+)</text>
        <dbReference type="Rhea" id="RHEA:46608"/>
        <dbReference type="Rhea" id="RHEA-COMP:11060"/>
        <dbReference type="Rhea" id="RHEA-COMP:11605"/>
        <dbReference type="ChEBI" id="CHEBI:15378"/>
        <dbReference type="ChEBI" id="CHEBI:30013"/>
        <dbReference type="ChEBI" id="CHEBI:30616"/>
        <dbReference type="ChEBI" id="CHEBI:61977"/>
        <dbReference type="ChEBI" id="CHEBI:456216"/>
        <dbReference type="EC" id="2.7.11.1"/>
    </reaction>
</comment>
<evidence type="ECO:0000256" key="6">
    <source>
        <dbReference type="ARBA" id="ARBA00022741"/>
    </source>
</evidence>
<dbReference type="Proteomes" id="UP000335636">
    <property type="component" value="Unassembled WGS sequence"/>
</dbReference>
<evidence type="ECO:0000256" key="4">
    <source>
        <dbReference type="ARBA" id="ARBA00022527"/>
    </source>
</evidence>
<keyword evidence="9 13" id="KW-0175">Coiled coil</keyword>
<comment type="catalytic activity">
    <reaction evidence="12">
        <text>L-seryl-[protein] + ATP = O-phospho-L-seryl-[protein] + ADP + H(+)</text>
        <dbReference type="Rhea" id="RHEA:17989"/>
        <dbReference type="Rhea" id="RHEA-COMP:9863"/>
        <dbReference type="Rhea" id="RHEA-COMP:11604"/>
        <dbReference type="ChEBI" id="CHEBI:15378"/>
        <dbReference type="ChEBI" id="CHEBI:29999"/>
        <dbReference type="ChEBI" id="CHEBI:30616"/>
        <dbReference type="ChEBI" id="CHEBI:83421"/>
        <dbReference type="ChEBI" id="CHEBI:456216"/>
        <dbReference type="EC" id="2.7.11.1"/>
    </reaction>
</comment>
<comment type="cofactor">
    <cofactor evidence="1">
        <name>Mg(2+)</name>
        <dbReference type="ChEBI" id="CHEBI:18420"/>
    </cofactor>
</comment>
<feature type="domain" description="Protein kinase" evidence="15">
    <location>
        <begin position="854"/>
        <end position="1133"/>
    </location>
</feature>
<feature type="region of interest" description="Disordered" evidence="14">
    <location>
        <begin position="358"/>
        <end position="409"/>
    </location>
</feature>
<dbReference type="PROSITE" id="PS00108">
    <property type="entry name" value="PROTEIN_KINASE_ST"/>
    <property type="match status" value="1"/>
</dbReference>
<dbReference type="GO" id="GO:0005634">
    <property type="term" value="C:nucleus"/>
    <property type="evidence" value="ECO:0007669"/>
    <property type="project" value="UniProtKB-SubCell"/>
</dbReference>
<protein>
    <recommendedName>
        <fullName evidence="3">non-specific serine/threonine protein kinase</fullName>
        <ecNumber evidence="3">2.7.11.1</ecNumber>
    </recommendedName>
</protein>
<evidence type="ECO:0000256" key="2">
    <source>
        <dbReference type="ARBA" id="ARBA00004123"/>
    </source>
</evidence>
<feature type="coiled-coil region" evidence="13">
    <location>
        <begin position="805"/>
        <end position="839"/>
    </location>
</feature>
<dbReference type="SUPFAM" id="SSF56112">
    <property type="entry name" value="Protein kinase-like (PK-like)"/>
    <property type="match status" value="1"/>
</dbReference>
<dbReference type="GO" id="GO:0004674">
    <property type="term" value="F:protein serine/threonine kinase activity"/>
    <property type="evidence" value="ECO:0007669"/>
    <property type="project" value="UniProtKB-KW"/>
</dbReference>
<dbReference type="GO" id="GO:0048471">
    <property type="term" value="C:perinuclear region of cytoplasm"/>
    <property type="evidence" value="ECO:0007669"/>
    <property type="project" value="TreeGrafter"/>
</dbReference>
<comment type="caution">
    <text evidence="16">The sequence shown here is derived from an EMBL/GenBank/DDBJ whole genome shotgun (WGS) entry which is preliminary data.</text>
</comment>
<dbReference type="GO" id="GO:0007059">
    <property type="term" value="P:chromosome segregation"/>
    <property type="evidence" value="ECO:0007669"/>
    <property type="project" value="TreeGrafter"/>
</dbReference>
<dbReference type="PANTHER" id="PTHR22974">
    <property type="entry name" value="MIXED LINEAGE PROTEIN KINASE"/>
    <property type="match status" value="1"/>
</dbReference>
<feature type="compositionally biased region" description="Low complexity" evidence="14">
    <location>
        <begin position="295"/>
        <end position="310"/>
    </location>
</feature>
<evidence type="ECO:0000256" key="13">
    <source>
        <dbReference type="SAM" id="Coils"/>
    </source>
</evidence>
<dbReference type="GO" id="GO:0035556">
    <property type="term" value="P:intracellular signal transduction"/>
    <property type="evidence" value="ECO:0007669"/>
    <property type="project" value="TreeGrafter"/>
</dbReference>
<evidence type="ECO:0000313" key="17">
    <source>
        <dbReference type="Proteomes" id="UP000335636"/>
    </source>
</evidence>
<dbReference type="InterPro" id="IPR000719">
    <property type="entry name" value="Prot_kinase_dom"/>
</dbReference>
<evidence type="ECO:0000256" key="10">
    <source>
        <dbReference type="ARBA" id="ARBA00023242"/>
    </source>
</evidence>
<dbReference type="SMART" id="SM00220">
    <property type="entry name" value="S_TKc"/>
    <property type="match status" value="1"/>
</dbReference>
<dbReference type="GO" id="GO:0005524">
    <property type="term" value="F:ATP binding"/>
    <property type="evidence" value="ECO:0007669"/>
    <property type="project" value="UniProtKB-KW"/>
</dbReference>
<evidence type="ECO:0000256" key="1">
    <source>
        <dbReference type="ARBA" id="ARBA00001946"/>
    </source>
</evidence>
<name>A0A5E4BTL3_MARMO</name>
<feature type="compositionally biased region" description="Low complexity" evidence="14">
    <location>
        <begin position="199"/>
        <end position="209"/>
    </location>
</feature>
<keyword evidence="8" id="KW-0067">ATP-binding</keyword>
<reference evidence="16" key="1">
    <citation type="submission" date="2019-04" db="EMBL/GenBank/DDBJ databases">
        <authorList>
            <person name="Alioto T."/>
            <person name="Alioto T."/>
        </authorList>
    </citation>
    <scope>NUCLEOTIDE SEQUENCE [LARGE SCALE GENOMIC DNA]</scope>
</reference>
<feature type="compositionally biased region" description="Pro residues" evidence="14">
    <location>
        <begin position="225"/>
        <end position="239"/>
    </location>
</feature>
<comment type="subcellular location">
    <subcellularLocation>
        <location evidence="2">Nucleus</location>
    </subcellularLocation>
</comment>
<keyword evidence="4" id="KW-0723">Serine/threonine-protein kinase</keyword>
<feature type="region of interest" description="Disordered" evidence="14">
    <location>
        <begin position="440"/>
        <end position="540"/>
    </location>
</feature>
<dbReference type="Gene3D" id="1.10.510.10">
    <property type="entry name" value="Transferase(Phosphotransferase) domain 1"/>
    <property type="match status" value="1"/>
</dbReference>
<evidence type="ECO:0000313" key="16">
    <source>
        <dbReference type="EMBL" id="VTJ72947.1"/>
    </source>
</evidence>
<sequence>MNLEDFPFTSPKHYRSPLPKYPEGLVFNPRLKQNLPLGAGECPLGAVACLWRAASWRGSSPIPEHLLSLETPCPPGMWKASAARFPGRPAGVWKRDHGFGEWRASEHGNTLGTANSLAGCLLEVRFGSAGSRVFFLSNSSLGRATSLRIQTCADQGLSGRWPSPTARSLQSPWSRLHKDGGGGPGTRTRAGGTQGDPGRPTAPRVAAALPAPPVARPQSSGQARPPSPARGPLVNPCPPARQLIGGGGAPGQRGPPHLPRSLLLLPHCRLFPPPRTPPASQPGRRRALGTSGSDPPALRAAPEWPPAERAPTSRPGLGPPAPPLAFVRRQEAGPAPPAAARARGRVRRLALYASPGIRSLRDPLPRPPSRGAGRRRRLPGRGVEALRRGPGSAPGLPRGKAERPQPAAAAAAVEMMEELHSLDPRRQELLEARFTGVGVSKGPLNSESSNQSLCSVGSLSDKEVETPEKKQNDQRNRKRKAEPYETSQGKGTPRGHKHSDYFEFAGGSGPGTSPGRSVPPVARSSPQHSLSNPLPRRVEQPLYGLDGSAAKEAPEEQSALPTLMSVMLAKPRLDTEQLAQRGAGLCFTFVSAQQNSPSSTGSGNTEHSCSSQKQISIQHRQTQSDLTIEKISALESSKNSDLEKKEGRIDDLLRANCDLRRQIDEQQKMLEKYKERLNRCVTMSKKLLIEKSKQEKMACRDKSMQDRLRLGHFTTVRHGASFTEQWTDGYAFQNLIKQQERINSQREEIERQRKMLAKRKPPAMGQAPPATNEQKQRKSKTNGAENETLTLAEYHEQEEIFKLRLGHLKKEEAEIQAELERLERVRNLHIRELKRIHNEDNSQFKDHPTLNDRYLLLHLLGRGGFSEVYKAFDLTEQRYVAVRIHQLNKNWRGEKKENYHKHAYREYRIHKELDHPRIVKLYDYFSLDTDSFCTVLEYCEGNDLDFYLKQHKLMSEKEARSIIMQIVNALKYLNEIKPPIIHYDLKPGNILLVNGTACGEIKITDFGLSKIMDDDSYNSVDGMELTSQGAGTYWYLPPECFVVGKEPPKISNKVDVWSVGVIFYQCLYGRKPFGHNQSQQDILQENTILKATEVQFPPKPVVTPEAKAFIRRCLAYRKEDRIDVQQLACDPYLLPHIRKSVSTSSPAGAAIASTSGASNNSSSN</sequence>
<evidence type="ECO:0000256" key="11">
    <source>
        <dbReference type="ARBA" id="ARBA00047899"/>
    </source>
</evidence>
<gene>
    <name evidence="16" type="ORF">MONAX_5E039927</name>
</gene>
<keyword evidence="5" id="KW-0808">Transferase</keyword>
<proteinExistence type="predicted"/>
<evidence type="ECO:0000256" key="5">
    <source>
        <dbReference type="ARBA" id="ARBA00022679"/>
    </source>
</evidence>
<keyword evidence="7" id="KW-0418">Kinase</keyword>
<evidence type="ECO:0000256" key="12">
    <source>
        <dbReference type="ARBA" id="ARBA00048679"/>
    </source>
</evidence>
<dbReference type="EMBL" id="CABDUW010000651">
    <property type="protein sequence ID" value="VTJ72947.1"/>
    <property type="molecule type" value="Genomic_DNA"/>
</dbReference>
<dbReference type="CDD" id="cd14041">
    <property type="entry name" value="STKc_TLK2"/>
    <property type="match status" value="1"/>
</dbReference>
<evidence type="ECO:0000256" key="3">
    <source>
        <dbReference type="ARBA" id="ARBA00012513"/>
    </source>
</evidence>
<feature type="compositionally biased region" description="Low complexity" evidence="14">
    <location>
        <begin position="252"/>
        <end position="270"/>
    </location>
</feature>
<dbReference type="PROSITE" id="PS50011">
    <property type="entry name" value="PROTEIN_KINASE_DOM"/>
    <property type="match status" value="1"/>
</dbReference>